<evidence type="ECO:0000256" key="1">
    <source>
        <dbReference type="PROSITE-ProRule" id="PRU00339"/>
    </source>
</evidence>
<proteinExistence type="predicted"/>
<dbReference type="RefSeq" id="WP_267151263.1">
    <property type="nucleotide sequence ID" value="NZ_JAPMLT010000003.1"/>
</dbReference>
<organism evidence="3 4">
    <name type="scientific">Tumebacillus lacus</name>
    <dbReference type="NCBI Taxonomy" id="2995335"/>
    <lineage>
        <taxon>Bacteria</taxon>
        <taxon>Bacillati</taxon>
        <taxon>Bacillota</taxon>
        <taxon>Bacilli</taxon>
        <taxon>Bacillales</taxon>
        <taxon>Alicyclobacillaceae</taxon>
        <taxon>Tumebacillus</taxon>
    </lineage>
</organism>
<dbReference type="PANTHER" id="PTHR37038:SF14">
    <property type="entry name" value="TRANSCRIPTIONAL ACTIVATOR"/>
    <property type="match status" value="1"/>
</dbReference>
<dbReference type="SMART" id="SM00028">
    <property type="entry name" value="TPR"/>
    <property type="match status" value="2"/>
</dbReference>
<name>A0ABT3X5N1_9BACL</name>
<protein>
    <submittedName>
        <fullName evidence="3">Tetratricopeptide repeat protein</fullName>
    </submittedName>
</protein>
<dbReference type="CDD" id="cd00093">
    <property type="entry name" value="HTH_XRE"/>
    <property type="match status" value="1"/>
</dbReference>
<gene>
    <name evidence="3" type="ORF">OS242_08580</name>
</gene>
<dbReference type="InterPro" id="IPR053163">
    <property type="entry name" value="HTH-type_regulator_Rgg"/>
</dbReference>
<evidence type="ECO:0000313" key="3">
    <source>
        <dbReference type="EMBL" id="MCX7570019.1"/>
    </source>
</evidence>
<evidence type="ECO:0000313" key="4">
    <source>
        <dbReference type="Proteomes" id="UP001208017"/>
    </source>
</evidence>
<dbReference type="PROSITE" id="PS50005">
    <property type="entry name" value="TPR"/>
    <property type="match status" value="1"/>
</dbReference>
<feature type="domain" description="HTH cro/C1-type" evidence="2">
    <location>
        <begin position="8"/>
        <end position="61"/>
    </location>
</feature>
<feature type="repeat" description="TPR" evidence="1">
    <location>
        <begin position="158"/>
        <end position="191"/>
    </location>
</feature>
<keyword evidence="1" id="KW-0802">TPR repeat</keyword>
<dbReference type="PROSITE" id="PS50943">
    <property type="entry name" value="HTH_CROC1"/>
    <property type="match status" value="1"/>
</dbReference>
<sequence length="259" mass="29074">MLTLGQLIESLRTERSLSQSELAAEICFRSTLQQIEADRMVPCEILTERLAKRLAIPVEELLTARRKQMAATAKLLLIKAFLEAKDHKQAGNLLASCDGSSDATGLLPRHQQIELRLYRADHLMLSGSVADAIDLYVSILTRIDSLHDANPDEREFVPQIYYRLGKAYLSTQDHAEALTSFTKAYRLSKNYPALLLLTGEIAYHLGWMWRNHGLPSGASAYLKEADEIFSKMIGFESPVVPVAAADDTDWPDLEDIEYH</sequence>
<dbReference type="SMART" id="SM00530">
    <property type="entry name" value="HTH_XRE"/>
    <property type="match status" value="1"/>
</dbReference>
<dbReference type="Gene3D" id="1.25.40.10">
    <property type="entry name" value="Tetratricopeptide repeat domain"/>
    <property type="match status" value="2"/>
</dbReference>
<dbReference type="SUPFAM" id="SSF48452">
    <property type="entry name" value="TPR-like"/>
    <property type="match status" value="1"/>
</dbReference>
<reference evidence="3 4" key="1">
    <citation type="submission" date="2022-11" db="EMBL/GenBank/DDBJ databases">
        <title>Study of microbial diversity in lake waters.</title>
        <authorList>
            <person name="Zhang J."/>
        </authorList>
    </citation>
    <scope>NUCLEOTIDE SEQUENCE [LARGE SCALE GENOMIC DNA]</scope>
    <source>
        <strain evidence="3 4">DT12</strain>
    </source>
</reference>
<dbReference type="InterPro" id="IPR019734">
    <property type="entry name" value="TPR_rpt"/>
</dbReference>
<comment type="caution">
    <text evidence="3">The sequence shown here is derived from an EMBL/GenBank/DDBJ whole genome shotgun (WGS) entry which is preliminary data.</text>
</comment>
<dbReference type="Proteomes" id="UP001208017">
    <property type="component" value="Unassembled WGS sequence"/>
</dbReference>
<dbReference type="PANTHER" id="PTHR37038">
    <property type="entry name" value="TRANSCRIPTIONAL REGULATOR-RELATED"/>
    <property type="match status" value="1"/>
</dbReference>
<dbReference type="EMBL" id="JAPMLT010000003">
    <property type="protein sequence ID" value="MCX7570019.1"/>
    <property type="molecule type" value="Genomic_DNA"/>
</dbReference>
<dbReference type="InterPro" id="IPR011990">
    <property type="entry name" value="TPR-like_helical_dom_sf"/>
</dbReference>
<dbReference type="Pfam" id="PF13181">
    <property type="entry name" value="TPR_8"/>
    <property type="match status" value="1"/>
</dbReference>
<keyword evidence="4" id="KW-1185">Reference proteome</keyword>
<accession>A0ABT3X5N1</accession>
<dbReference type="InterPro" id="IPR001387">
    <property type="entry name" value="Cro/C1-type_HTH"/>
</dbReference>
<dbReference type="SUPFAM" id="SSF47413">
    <property type="entry name" value="lambda repressor-like DNA-binding domains"/>
    <property type="match status" value="1"/>
</dbReference>
<evidence type="ECO:0000259" key="2">
    <source>
        <dbReference type="PROSITE" id="PS50943"/>
    </source>
</evidence>
<dbReference type="InterPro" id="IPR010982">
    <property type="entry name" value="Lambda_DNA-bd_dom_sf"/>
</dbReference>